<feature type="domain" description="Phosphatidate phosphatase APP1 catalytic" evidence="1">
    <location>
        <begin position="151"/>
        <end position="301"/>
    </location>
</feature>
<sequence length="358" mass="40103">MHEHTTPLDYLPKPLLHRAARIENWVQEFREARALRSGRVPAIISYPGYGGDGWVRVLCRILLVKPGQEQDVLYENVRGWRSFTSIPLNHVDVTVTYNGESHTVTADRGGVVDAVVPFSLPAGWNTLQLRVPGSEAVTAEVFVVDPDCKTGVISDVDDTVMVTLLPRPMVAAWNAFVLDEHARRPVPGMAVLYERIKNARPEAPFIYLSTGAWNIAPTLTRFLGRNLYPAGPMLLTDWGPTHDRFFRSGQAHKVENLYRLAREFPQIRWILIGDDGQHDEQIYEDFASDHPDQVEAIAIRRLSPQEAVLAGGRKAVSHENSIPWFWAPNGRGLSHQLETLPHLDLSGEANVSGTHTHE</sequence>
<evidence type="ECO:0000313" key="3">
    <source>
        <dbReference type="Proteomes" id="UP000824005"/>
    </source>
</evidence>
<protein>
    <submittedName>
        <fullName evidence="2">DUF2183 domain-containing protein</fullName>
    </submittedName>
</protein>
<dbReference type="EMBL" id="DXDC01000458">
    <property type="protein sequence ID" value="HIY67577.1"/>
    <property type="molecule type" value="Genomic_DNA"/>
</dbReference>
<reference evidence="2" key="1">
    <citation type="journal article" date="2021" name="PeerJ">
        <title>Extensive microbial diversity within the chicken gut microbiome revealed by metagenomics and culture.</title>
        <authorList>
            <person name="Gilroy R."/>
            <person name="Ravi A."/>
            <person name="Getino M."/>
            <person name="Pursley I."/>
            <person name="Horton D.L."/>
            <person name="Alikhan N.F."/>
            <person name="Baker D."/>
            <person name="Gharbi K."/>
            <person name="Hall N."/>
            <person name="Watson M."/>
            <person name="Adriaenssens E.M."/>
            <person name="Foster-Nyarko E."/>
            <person name="Jarju S."/>
            <person name="Secka A."/>
            <person name="Antonio M."/>
            <person name="Oren A."/>
            <person name="Chaudhuri R.R."/>
            <person name="La Ragione R."/>
            <person name="Hildebrand F."/>
            <person name="Pallen M.J."/>
        </authorList>
    </citation>
    <scope>NUCLEOTIDE SEQUENCE</scope>
    <source>
        <strain evidence="2">ChiGjej1B1-98</strain>
    </source>
</reference>
<proteinExistence type="predicted"/>
<dbReference type="GO" id="GO:0008195">
    <property type="term" value="F:phosphatidate phosphatase activity"/>
    <property type="evidence" value="ECO:0007669"/>
    <property type="project" value="InterPro"/>
</dbReference>
<comment type="caution">
    <text evidence="2">The sequence shown here is derived from an EMBL/GenBank/DDBJ whole genome shotgun (WGS) entry which is preliminary data.</text>
</comment>
<dbReference type="AlphaFoldDB" id="A0A9D2CAR7"/>
<dbReference type="Proteomes" id="UP000824005">
    <property type="component" value="Unassembled WGS sequence"/>
</dbReference>
<dbReference type="PANTHER" id="PTHR28208:SF3">
    <property type="entry name" value="PHOSPHATIDATE PHOSPHATASE APP1"/>
    <property type="match status" value="1"/>
</dbReference>
<dbReference type="InterPro" id="IPR052935">
    <property type="entry name" value="Mg2+_PAP"/>
</dbReference>
<organism evidence="2 3">
    <name type="scientific">Candidatus Agrococcus pullicola</name>
    <dbReference type="NCBI Taxonomy" id="2838429"/>
    <lineage>
        <taxon>Bacteria</taxon>
        <taxon>Bacillati</taxon>
        <taxon>Actinomycetota</taxon>
        <taxon>Actinomycetes</taxon>
        <taxon>Micrococcales</taxon>
        <taxon>Microbacteriaceae</taxon>
        <taxon>Agrococcus</taxon>
    </lineage>
</organism>
<accession>A0A9D2CAR7</accession>
<evidence type="ECO:0000259" key="1">
    <source>
        <dbReference type="Pfam" id="PF09949"/>
    </source>
</evidence>
<dbReference type="Pfam" id="PF09949">
    <property type="entry name" value="APP1_cat"/>
    <property type="match status" value="1"/>
</dbReference>
<gene>
    <name evidence="2" type="ORF">H9830_15035</name>
</gene>
<name>A0A9D2CAR7_9MICO</name>
<dbReference type="PANTHER" id="PTHR28208">
    <property type="entry name" value="PHOSPHATIDATE PHOSPHATASE APP1"/>
    <property type="match status" value="1"/>
</dbReference>
<evidence type="ECO:0000313" key="2">
    <source>
        <dbReference type="EMBL" id="HIY67577.1"/>
    </source>
</evidence>
<reference evidence="2" key="2">
    <citation type="submission" date="2021-04" db="EMBL/GenBank/DDBJ databases">
        <authorList>
            <person name="Gilroy R."/>
        </authorList>
    </citation>
    <scope>NUCLEOTIDE SEQUENCE</scope>
    <source>
        <strain evidence="2">ChiGjej1B1-98</strain>
    </source>
</reference>
<dbReference type="InterPro" id="IPR019236">
    <property type="entry name" value="APP1_cat"/>
</dbReference>